<evidence type="ECO:0000313" key="2">
    <source>
        <dbReference type="EMBL" id="KAK4184979.1"/>
    </source>
</evidence>
<reference evidence="2" key="2">
    <citation type="submission" date="2023-05" db="EMBL/GenBank/DDBJ databases">
        <authorList>
            <consortium name="Lawrence Berkeley National Laboratory"/>
            <person name="Steindorff A."/>
            <person name="Hensen N."/>
            <person name="Bonometti L."/>
            <person name="Westerberg I."/>
            <person name="Brannstrom I.O."/>
            <person name="Guillou S."/>
            <person name="Cros-Aarteil S."/>
            <person name="Calhoun S."/>
            <person name="Haridas S."/>
            <person name="Kuo A."/>
            <person name="Mondo S."/>
            <person name="Pangilinan J."/>
            <person name="Riley R."/>
            <person name="Labutti K."/>
            <person name="Andreopoulos B."/>
            <person name="Lipzen A."/>
            <person name="Chen C."/>
            <person name="Yanf M."/>
            <person name="Daum C."/>
            <person name="Ng V."/>
            <person name="Clum A."/>
            <person name="Ohm R."/>
            <person name="Martin F."/>
            <person name="Silar P."/>
            <person name="Natvig D."/>
            <person name="Lalanne C."/>
            <person name="Gautier V."/>
            <person name="Ament-Velasquez S.L."/>
            <person name="Kruys A."/>
            <person name="Hutchinson M.I."/>
            <person name="Powell A.J."/>
            <person name="Barry K."/>
            <person name="Miller A.N."/>
            <person name="Grigoriev I.V."/>
            <person name="Debuchy R."/>
            <person name="Gladieux P."/>
            <person name="Thoren M.H."/>
            <person name="Johannesson H."/>
        </authorList>
    </citation>
    <scope>NUCLEOTIDE SEQUENCE</scope>
    <source>
        <strain evidence="2">PSN309</strain>
    </source>
</reference>
<keyword evidence="3" id="KW-1185">Reference proteome</keyword>
<evidence type="ECO:0000313" key="3">
    <source>
        <dbReference type="Proteomes" id="UP001302126"/>
    </source>
</evidence>
<dbReference type="Proteomes" id="UP001302126">
    <property type="component" value="Unassembled WGS sequence"/>
</dbReference>
<accession>A0AAN6WNA3</accession>
<comment type="caution">
    <text evidence="2">The sequence shown here is derived from an EMBL/GenBank/DDBJ whole genome shotgun (WGS) entry which is preliminary data.</text>
</comment>
<dbReference type="AlphaFoldDB" id="A0AAN6WNA3"/>
<reference evidence="2" key="1">
    <citation type="journal article" date="2023" name="Mol. Phylogenet. Evol.">
        <title>Genome-scale phylogeny and comparative genomics of the fungal order Sordariales.</title>
        <authorList>
            <person name="Hensen N."/>
            <person name="Bonometti L."/>
            <person name="Westerberg I."/>
            <person name="Brannstrom I.O."/>
            <person name="Guillou S."/>
            <person name="Cros-Aarteil S."/>
            <person name="Calhoun S."/>
            <person name="Haridas S."/>
            <person name="Kuo A."/>
            <person name="Mondo S."/>
            <person name="Pangilinan J."/>
            <person name="Riley R."/>
            <person name="LaButti K."/>
            <person name="Andreopoulos B."/>
            <person name="Lipzen A."/>
            <person name="Chen C."/>
            <person name="Yan M."/>
            <person name="Daum C."/>
            <person name="Ng V."/>
            <person name="Clum A."/>
            <person name="Steindorff A."/>
            <person name="Ohm R.A."/>
            <person name="Martin F."/>
            <person name="Silar P."/>
            <person name="Natvig D.O."/>
            <person name="Lalanne C."/>
            <person name="Gautier V."/>
            <person name="Ament-Velasquez S.L."/>
            <person name="Kruys A."/>
            <person name="Hutchinson M.I."/>
            <person name="Powell A.J."/>
            <person name="Barry K."/>
            <person name="Miller A.N."/>
            <person name="Grigoriev I.V."/>
            <person name="Debuchy R."/>
            <person name="Gladieux P."/>
            <person name="Hiltunen Thoren M."/>
            <person name="Johannesson H."/>
        </authorList>
    </citation>
    <scope>NUCLEOTIDE SEQUENCE</scope>
    <source>
        <strain evidence="2">PSN309</strain>
    </source>
</reference>
<keyword evidence="1" id="KW-0732">Signal</keyword>
<organism evidence="2 3">
    <name type="scientific">Podospora australis</name>
    <dbReference type="NCBI Taxonomy" id="1536484"/>
    <lineage>
        <taxon>Eukaryota</taxon>
        <taxon>Fungi</taxon>
        <taxon>Dikarya</taxon>
        <taxon>Ascomycota</taxon>
        <taxon>Pezizomycotina</taxon>
        <taxon>Sordariomycetes</taxon>
        <taxon>Sordariomycetidae</taxon>
        <taxon>Sordariales</taxon>
        <taxon>Podosporaceae</taxon>
        <taxon>Podospora</taxon>
    </lineage>
</organism>
<dbReference type="EMBL" id="MU864466">
    <property type="protein sequence ID" value="KAK4184979.1"/>
    <property type="molecule type" value="Genomic_DNA"/>
</dbReference>
<protein>
    <submittedName>
        <fullName evidence="2">Uncharacterized protein</fullName>
    </submittedName>
</protein>
<feature type="chain" id="PRO_5042839945" evidence="1">
    <location>
        <begin position="29"/>
        <end position="371"/>
    </location>
</feature>
<name>A0AAN6WNA3_9PEZI</name>
<feature type="signal peptide" evidence="1">
    <location>
        <begin position="1"/>
        <end position="28"/>
    </location>
</feature>
<proteinExistence type="predicted"/>
<gene>
    <name evidence="2" type="ORF">QBC35DRAFT_32485</name>
</gene>
<sequence>MQSSFFKPRLAVVFVWLYFALLATTTSGFNHGDKVRRDHEWATITKTVTSATSTSTLKIPFTTTVTTAGRWTSTVVVGDPPYTYTTTTAPCITYSWITFAPRHETQTVTTTSTAYLTTVTATPTYWVPTFTVYVDGPATTVTRTTTYQYPTQTVRQCASTLVIDLIDHPGATFTYSNYAATHTVSGLCLTPVTRSTDIPGVTLPTREAGDDEFFTSGATQATKTSIAPIQELTDTFIQDTTTVTACVSNPTPISTRWTITVTYAEKTTTVPEHLDQLCRTPTYGKPRVTGDALQGRQEVTSVPPTPVRVETVVYTTLTVIDNTVRTLTGTAVVDYFTQSFPKTVATYVQTTILGSTYTVPSYTCLSTSAGL</sequence>
<evidence type="ECO:0000256" key="1">
    <source>
        <dbReference type="SAM" id="SignalP"/>
    </source>
</evidence>